<dbReference type="InterPro" id="IPR011991">
    <property type="entry name" value="ArsR-like_HTH"/>
</dbReference>
<dbReference type="Proteomes" id="UP000611554">
    <property type="component" value="Unassembled WGS sequence"/>
</dbReference>
<dbReference type="Gene3D" id="3.40.50.300">
    <property type="entry name" value="P-loop containing nucleotide triphosphate hydrolases"/>
    <property type="match status" value="1"/>
</dbReference>
<dbReference type="InterPro" id="IPR027417">
    <property type="entry name" value="P-loop_NTPase"/>
</dbReference>
<reference evidence="2" key="1">
    <citation type="journal article" date="2019" name="Int. J. Syst. Evol. Microbiol.">
        <title>The Global Catalogue of Microorganisms (GCM) 10K type strain sequencing project: providing services to taxonomists for standard genome sequencing and annotation.</title>
        <authorList>
            <consortium name="The Broad Institute Genomics Platform"/>
            <consortium name="The Broad Institute Genome Sequencing Center for Infectious Disease"/>
            <person name="Wu L."/>
            <person name="Ma J."/>
        </authorList>
    </citation>
    <scope>NUCLEOTIDE SEQUENCE [LARGE SCALE GENOMIC DNA]</scope>
    <source>
        <strain evidence="2">JCM 3115</strain>
    </source>
</reference>
<dbReference type="Gene3D" id="1.10.10.10">
    <property type="entry name" value="Winged helix-like DNA-binding domain superfamily/Winged helix DNA-binding domain"/>
    <property type="match status" value="1"/>
</dbReference>
<sequence length="489" mass="53449">MRLTKPPDMFDRDWEWRQLTRFAGDDGPGATLGVVSGRRRQGKSFLLESLCEASGGFYYAATEAVPRQEALRQLGDAVAAYNGAPGTVRFGDWAQAIDGLLALAADRPVPVVLDEFPYLVRDAKDLPSVIQKALSPRRAARLASRARILLCGSSISFMGGLLTGAAPLRGRAGLELVVPTFDFRTAAGFWGITDHRLAAMLYFVLGGTPAYRTEYLRGEAPASLGEFDAWIVEHVLNPASPLFREVRALLAEDPTLRDTGLYHTVLAAVAEGNATRGGIATRIERKATDISHHLTVLEEAGLLVTEPDAFRSNRSEYRITEPLIRFYHVIMRPYWAQLEQVRPGRTERIWKASAPKFLSNVAGPVFERMCRVWASNMAADDTFGGFPARILSGVVYDQATRTGHEVDLAAFDPEGRLLAIGEIKWGDVVGLGHLNRLEKIASVLAARGRAPGVLIMFSGSGFTDDLRTAAASGDGRIQLVDLHRLYTGE</sequence>
<protein>
    <submittedName>
        <fullName evidence="1">ATPase AAA</fullName>
    </submittedName>
</protein>
<proteinExistence type="predicted"/>
<dbReference type="InterPro" id="IPR036388">
    <property type="entry name" value="WH-like_DNA-bd_sf"/>
</dbReference>
<dbReference type="PANTHER" id="PTHR34704:SF2">
    <property type="entry name" value="ATPASE"/>
    <property type="match status" value="1"/>
</dbReference>
<organism evidence="1 2">
    <name type="scientific">Streptosporangium pseudovulgare</name>
    <dbReference type="NCBI Taxonomy" id="35765"/>
    <lineage>
        <taxon>Bacteria</taxon>
        <taxon>Bacillati</taxon>
        <taxon>Actinomycetota</taxon>
        <taxon>Actinomycetes</taxon>
        <taxon>Streptosporangiales</taxon>
        <taxon>Streptosporangiaceae</taxon>
        <taxon>Streptosporangium</taxon>
    </lineage>
</organism>
<dbReference type="CDD" id="cd00090">
    <property type="entry name" value="HTH_ARSR"/>
    <property type="match status" value="1"/>
</dbReference>
<name>A0ABQ2QMW1_9ACTN</name>
<dbReference type="SUPFAM" id="SSF52540">
    <property type="entry name" value="P-loop containing nucleoside triphosphate hydrolases"/>
    <property type="match status" value="1"/>
</dbReference>
<dbReference type="RefSeq" id="WP_229811079.1">
    <property type="nucleotide sequence ID" value="NZ_BMQJ01000003.1"/>
</dbReference>
<gene>
    <name evidence="1" type="ORF">GCM10010140_18240</name>
</gene>
<accession>A0ABQ2QMW1</accession>
<evidence type="ECO:0000313" key="2">
    <source>
        <dbReference type="Proteomes" id="UP000611554"/>
    </source>
</evidence>
<keyword evidence="2" id="KW-1185">Reference proteome</keyword>
<evidence type="ECO:0000313" key="1">
    <source>
        <dbReference type="EMBL" id="GGP88818.1"/>
    </source>
</evidence>
<comment type="caution">
    <text evidence="1">The sequence shown here is derived from an EMBL/GenBank/DDBJ whole genome shotgun (WGS) entry which is preliminary data.</text>
</comment>
<dbReference type="InterPro" id="IPR036390">
    <property type="entry name" value="WH_DNA-bd_sf"/>
</dbReference>
<dbReference type="EMBL" id="BMQJ01000003">
    <property type="protein sequence ID" value="GGP88818.1"/>
    <property type="molecule type" value="Genomic_DNA"/>
</dbReference>
<dbReference type="PANTHER" id="PTHR34704">
    <property type="entry name" value="ATPASE"/>
    <property type="match status" value="1"/>
</dbReference>
<dbReference type="SUPFAM" id="SSF46785">
    <property type="entry name" value="Winged helix' DNA-binding domain"/>
    <property type="match status" value="1"/>
</dbReference>